<organism evidence="2 3">
    <name type="scientific">Devosia psychrophila</name>
    <dbReference type="NCBI Taxonomy" id="728005"/>
    <lineage>
        <taxon>Bacteria</taxon>
        <taxon>Pseudomonadati</taxon>
        <taxon>Pseudomonadota</taxon>
        <taxon>Alphaproteobacteria</taxon>
        <taxon>Hyphomicrobiales</taxon>
        <taxon>Devosiaceae</taxon>
        <taxon>Devosia</taxon>
    </lineage>
</organism>
<reference evidence="2 3" key="1">
    <citation type="submission" date="2016-10" db="EMBL/GenBank/DDBJ databases">
        <authorList>
            <person name="de Groot N.N."/>
        </authorList>
    </citation>
    <scope>NUCLEOTIDE SEQUENCE [LARGE SCALE GENOMIC DNA]</scope>
    <source>
        <strain evidence="2 3">CGMCC 1.10210</strain>
    </source>
</reference>
<evidence type="ECO:0000313" key="2">
    <source>
        <dbReference type="EMBL" id="SFD00227.1"/>
    </source>
</evidence>
<keyword evidence="1" id="KW-0175">Coiled coil</keyword>
<proteinExistence type="predicted"/>
<protein>
    <submittedName>
        <fullName evidence="2">Uncharacterized protein</fullName>
    </submittedName>
</protein>
<sequence>MKVQEENRAITKRDLVNKLQKVEKALGAQAQRADAAERECDRLLSEVICLQRGEAAAV</sequence>
<evidence type="ECO:0000313" key="3">
    <source>
        <dbReference type="Proteomes" id="UP000182258"/>
    </source>
</evidence>
<evidence type="ECO:0000256" key="1">
    <source>
        <dbReference type="SAM" id="Coils"/>
    </source>
</evidence>
<dbReference type="STRING" id="728005.SAMN04488059_11723"/>
<feature type="coiled-coil region" evidence="1">
    <location>
        <begin position="19"/>
        <end position="46"/>
    </location>
</feature>
<dbReference type="EMBL" id="FOMB01000017">
    <property type="protein sequence ID" value="SFD00227.1"/>
    <property type="molecule type" value="Genomic_DNA"/>
</dbReference>
<gene>
    <name evidence="2" type="ORF">SAMN04488059_11723</name>
</gene>
<dbReference type="RefSeq" id="WP_158409500.1">
    <property type="nucleotide sequence ID" value="NZ_FOMB01000017.1"/>
</dbReference>
<name>A0A1I1NRS1_9HYPH</name>
<dbReference type="AlphaFoldDB" id="A0A1I1NRS1"/>
<accession>A0A1I1NRS1</accession>
<dbReference type="Proteomes" id="UP000182258">
    <property type="component" value="Unassembled WGS sequence"/>
</dbReference>